<protein>
    <recommendedName>
        <fullName evidence="3">Phasin domain-containing protein</fullName>
    </recommendedName>
</protein>
<evidence type="ECO:0008006" key="3">
    <source>
        <dbReference type="Google" id="ProtNLM"/>
    </source>
</evidence>
<organism evidence="1 2">
    <name type="scientific">Amphritea japonica ATCC BAA-1530</name>
    <dbReference type="NCBI Taxonomy" id="1278309"/>
    <lineage>
        <taxon>Bacteria</taxon>
        <taxon>Pseudomonadati</taxon>
        <taxon>Pseudomonadota</taxon>
        <taxon>Gammaproteobacteria</taxon>
        <taxon>Oceanospirillales</taxon>
        <taxon>Oceanospirillaceae</taxon>
        <taxon>Amphritea</taxon>
    </lineage>
</organism>
<dbReference type="KEGG" id="ajp:AMJAP_1957"/>
<proteinExistence type="predicted"/>
<dbReference type="Proteomes" id="UP000595663">
    <property type="component" value="Chromosome"/>
</dbReference>
<keyword evidence="2" id="KW-1185">Reference proteome</keyword>
<reference evidence="1 2" key="1">
    <citation type="journal article" date="2008" name="Int. J. Syst. Evol. Microbiol.">
        <title>Amphritea japonica sp. nov. and Amphritea balenae sp. nov., isolated from the sediment adjacent to sperm whale carcasses off Kagoshima, Japan.</title>
        <authorList>
            <person name="Miyazaki M."/>
            <person name="Nogi Y."/>
            <person name="Fujiwara Y."/>
            <person name="Kawato M."/>
            <person name="Nagahama T."/>
            <person name="Kubokawa K."/>
            <person name="Horikoshi K."/>
        </authorList>
    </citation>
    <scope>NUCLEOTIDE SEQUENCE [LARGE SCALE GENOMIC DNA]</scope>
    <source>
        <strain evidence="1 2">ATCC BAA-1530</strain>
    </source>
</reference>
<evidence type="ECO:0000313" key="2">
    <source>
        <dbReference type="Proteomes" id="UP000595663"/>
    </source>
</evidence>
<gene>
    <name evidence="1" type="ORF">AMJAP_1957</name>
</gene>
<dbReference type="AlphaFoldDB" id="A0A7R6PNC1"/>
<name>A0A7R6PNC1_9GAMM</name>
<accession>A0A7R6PNC1</accession>
<sequence>MHCTITYWRNTMTNTIDFQKSFDSVKTLMEMQAAVITKSVELQKQSGEELAAFFKTEAEKAKELKTPEDVVKFNVEANTSLFELLKAQGEAFTSLAKESGEEALAEVSKLAK</sequence>
<dbReference type="EMBL" id="AP014545">
    <property type="protein sequence ID" value="BBB26548.1"/>
    <property type="molecule type" value="Genomic_DNA"/>
</dbReference>
<evidence type="ECO:0000313" key="1">
    <source>
        <dbReference type="EMBL" id="BBB26548.1"/>
    </source>
</evidence>